<dbReference type="Proteomes" id="UP000828768">
    <property type="component" value="Segment"/>
</dbReference>
<feature type="compositionally biased region" description="Polar residues" evidence="1">
    <location>
        <begin position="1"/>
        <end position="11"/>
    </location>
</feature>
<name>A0AAE9BPT7_9CAUD</name>
<protein>
    <submittedName>
        <fullName evidence="2">Uncharacterized protein</fullName>
    </submittedName>
</protein>
<evidence type="ECO:0000313" key="2">
    <source>
        <dbReference type="EMBL" id="UAW01063.1"/>
    </source>
</evidence>
<gene>
    <name evidence="2" type="ORF">STIP28_21</name>
</gene>
<accession>A0AAE9BPT7</accession>
<feature type="region of interest" description="Disordered" evidence="1">
    <location>
        <begin position="1"/>
        <end position="40"/>
    </location>
</feature>
<proteinExistence type="predicted"/>
<feature type="compositionally biased region" description="Basic residues" evidence="1">
    <location>
        <begin position="26"/>
        <end position="40"/>
    </location>
</feature>
<reference evidence="2" key="1">
    <citation type="submission" date="2021-08" db="EMBL/GenBank/DDBJ databases">
        <authorList>
            <person name="Shitrit D."/>
            <person name="Kirzner S."/>
            <person name="Dekel-Bird N.P."/>
            <person name="Avrani S."/>
            <person name="Sabehi G."/>
            <person name="Perkarsky I."/>
            <person name="Peleg M."/>
            <person name="Tahan R."/>
            <person name="Kondratyeva K."/>
            <person name="Lindell D."/>
        </authorList>
    </citation>
    <scope>NUCLEOTIDE SEQUENCE</scope>
</reference>
<organism evidence="2 3">
    <name type="scientific">Synechococcus T7-like virus S-TIP28</name>
    <dbReference type="NCBI Taxonomy" id="1332140"/>
    <lineage>
        <taxon>Viruses</taxon>
        <taxon>Duplodnaviria</taxon>
        <taxon>Heunggongvirae</taxon>
        <taxon>Uroviricota</taxon>
        <taxon>Caudoviricetes</taxon>
        <taxon>Autographivirales</taxon>
        <taxon>Autographivirales incertae sedis</taxon>
        <taxon>Tiranvirus</taxon>
        <taxon>Tiranvirus STIP28</taxon>
    </lineage>
</organism>
<evidence type="ECO:0000313" key="3">
    <source>
        <dbReference type="Proteomes" id="UP000828768"/>
    </source>
</evidence>
<evidence type="ECO:0000256" key="1">
    <source>
        <dbReference type="SAM" id="MobiDB-lite"/>
    </source>
</evidence>
<sequence length="40" mass="4428">MRSKLSNSSFTPGKPKKTRQGQGTHSKPKGTRKKMRGQGK</sequence>
<dbReference type="EMBL" id="MZ803112">
    <property type="protein sequence ID" value="UAW01063.1"/>
    <property type="molecule type" value="Genomic_DNA"/>
</dbReference>
<keyword evidence="3" id="KW-1185">Reference proteome</keyword>